<dbReference type="InterPro" id="IPR046887">
    <property type="entry name" value="RsmE_PUA-like"/>
</dbReference>
<keyword evidence="8" id="KW-0949">S-adenosyl-L-methionine</keyword>
<evidence type="ECO:0000256" key="9">
    <source>
        <dbReference type="ARBA" id="ARBA00025699"/>
    </source>
</evidence>
<evidence type="ECO:0000256" key="6">
    <source>
        <dbReference type="ARBA" id="ARBA00022603"/>
    </source>
</evidence>
<comment type="similarity">
    <text evidence="2">Belongs to the RNA methyltransferase RsmE family.</text>
</comment>
<evidence type="ECO:0000256" key="2">
    <source>
        <dbReference type="ARBA" id="ARBA00005528"/>
    </source>
</evidence>
<evidence type="ECO:0000256" key="8">
    <source>
        <dbReference type="ARBA" id="ARBA00022691"/>
    </source>
</evidence>
<evidence type="ECO:0000256" key="3">
    <source>
        <dbReference type="ARBA" id="ARBA00012328"/>
    </source>
</evidence>
<dbReference type="GO" id="GO:0070042">
    <property type="term" value="F:rRNA (uridine-N3-)-methyltransferase activity"/>
    <property type="evidence" value="ECO:0007669"/>
    <property type="project" value="TreeGrafter"/>
</dbReference>
<sequence>MAKPPCRTNVASSHYTFSFATISPNDIDKFSMLPPLRPFLRCSRRRLFSFSRVSPPVTSSPHPPVCCLTSPFLLLLLPMLVYGRNLANTQHSRASFTPSCGFAIFSFPPTRRHVLIPSQTCLFWRCRFPVSPPIGKYYSSRDKNSDFELVSSEVQRSPRLYVPEALLGKHVPVPISTDQRHYLLKVMRLRPGAYVRVFNRRDGEWIAVVADEAPDMEPKREIGRSDKKRTRRGSDVSLIAKARIREGGGEQRNDEGESKLRLCFAPLKRARLKILFEKATEMGVTHLQPVLTEHTDVAPRHAEEMMKKMEGGLVEAAEQCERIGVPEVLPAMTFDALLEEERGGGGRLYICREREGARPIMEVLERDWKEINEDRKNGKKEEHRGTPSIVIGPEGGFSPRELAAMKGHPRLVSLGPSVLRAETAGLVAVGVYVTWQEARSLRQKRQKISPAE</sequence>
<keyword evidence="5" id="KW-0698">rRNA processing</keyword>
<comment type="catalytic activity">
    <reaction evidence="10">
        <text>uridine(1498) in 16S rRNA + S-adenosyl-L-methionine = N(3)-methyluridine(1498) in 16S rRNA + S-adenosyl-L-homocysteine + H(+)</text>
        <dbReference type="Rhea" id="RHEA:42920"/>
        <dbReference type="Rhea" id="RHEA-COMP:10283"/>
        <dbReference type="Rhea" id="RHEA-COMP:10284"/>
        <dbReference type="ChEBI" id="CHEBI:15378"/>
        <dbReference type="ChEBI" id="CHEBI:57856"/>
        <dbReference type="ChEBI" id="CHEBI:59789"/>
        <dbReference type="ChEBI" id="CHEBI:65315"/>
        <dbReference type="ChEBI" id="CHEBI:74502"/>
        <dbReference type="EC" id="2.1.1.193"/>
    </reaction>
</comment>
<dbReference type="InterPro" id="IPR046886">
    <property type="entry name" value="RsmE_MTase_dom"/>
</dbReference>
<dbReference type="GO" id="GO:0005737">
    <property type="term" value="C:cytoplasm"/>
    <property type="evidence" value="ECO:0007669"/>
    <property type="project" value="UniProtKB-SubCell"/>
</dbReference>
<gene>
    <name evidence="14" type="ORF">Naga_101542g1</name>
</gene>
<dbReference type="PANTHER" id="PTHR30027">
    <property type="entry name" value="RIBOSOMAL RNA SMALL SUBUNIT METHYLTRANSFERASE E"/>
    <property type="match status" value="1"/>
</dbReference>
<evidence type="ECO:0000256" key="5">
    <source>
        <dbReference type="ARBA" id="ARBA00022552"/>
    </source>
</evidence>
<dbReference type="CDD" id="cd18084">
    <property type="entry name" value="RsmE-like"/>
    <property type="match status" value="1"/>
</dbReference>
<dbReference type="AlphaFoldDB" id="W7TJZ1"/>
<keyword evidence="7 14" id="KW-0808">Transferase</keyword>
<dbReference type="EC" id="2.1.1.193" evidence="3"/>
<dbReference type="InterPro" id="IPR029028">
    <property type="entry name" value="Alpha/beta_knot_MTases"/>
</dbReference>
<keyword evidence="6 14" id="KW-0489">Methyltransferase</keyword>
<comment type="function">
    <text evidence="9">Specifically methylates the N3 position of the uracil ring of uridine 1498 (m3U1498) in 16S rRNA. Acts on the fully assembled 30S ribosomal subunit.</text>
</comment>
<comment type="caution">
    <text evidence="14">The sequence shown here is derived from an EMBL/GenBank/DDBJ whole genome shotgun (WGS) entry which is preliminary data.</text>
</comment>
<name>W7TJZ1_9STRA</name>
<dbReference type="Pfam" id="PF04452">
    <property type="entry name" value="Methyltrans_RNA"/>
    <property type="match status" value="1"/>
</dbReference>
<dbReference type="InterPro" id="IPR029026">
    <property type="entry name" value="tRNA_m1G_MTases_N"/>
</dbReference>
<dbReference type="NCBIfam" id="TIGR00046">
    <property type="entry name" value="RsmE family RNA methyltransferase"/>
    <property type="match status" value="1"/>
</dbReference>
<evidence type="ECO:0000313" key="14">
    <source>
        <dbReference type="EMBL" id="EWM26412.1"/>
    </source>
</evidence>
<feature type="domain" description="Ribosomal RNA small subunit methyltransferase E PUA-like" evidence="13">
    <location>
        <begin position="177"/>
        <end position="212"/>
    </location>
</feature>
<dbReference type="OrthoDB" id="45385at2759"/>
<keyword evidence="4" id="KW-0963">Cytoplasm</keyword>
<protein>
    <recommendedName>
        <fullName evidence="3">16S rRNA (uracil(1498)-N(3))-methyltransferase</fullName>
        <ecNumber evidence="3">2.1.1.193</ecNumber>
    </recommendedName>
</protein>
<dbReference type="Proteomes" id="UP000019335">
    <property type="component" value="Chromosome 9"/>
</dbReference>
<dbReference type="GO" id="GO:0070475">
    <property type="term" value="P:rRNA base methylation"/>
    <property type="evidence" value="ECO:0007669"/>
    <property type="project" value="TreeGrafter"/>
</dbReference>
<evidence type="ECO:0000259" key="12">
    <source>
        <dbReference type="Pfam" id="PF04452"/>
    </source>
</evidence>
<evidence type="ECO:0000256" key="1">
    <source>
        <dbReference type="ARBA" id="ARBA00004496"/>
    </source>
</evidence>
<feature type="domain" description="Ribosomal RNA small subunit methyltransferase E methyltransferase" evidence="12">
    <location>
        <begin position="258"/>
        <end position="431"/>
    </location>
</feature>
<proteinExistence type="inferred from homology"/>
<comment type="subcellular location">
    <subcellularLocation>
        <location evidence="1">Cytoplasm</location>
    </subcellularLocation>
</comment>
<evidence type="ECO:0000256" key="7">
    <source>
        <dbReference type="ARBA" id="ARBA00022679"/>
    </source>
</evidence>
<keyword evidence="15" id="KW-1185">Reference proteome</keyword>
<evidence type="ECO:0000259" key="13">
    <source>
        <dbReference type="Pfam" id="PF20260"/>
    </source>
</evidence>
<dbReference type="Gene3D" id="3.40.1280.10">
    <property type="match status" value="1"/>
</dbReference>
<reference evidence="14 15" key="1">
    <citation type="journal article" date="2014" name="Mol. Plant">
        <title>Chromosome Scale Genome Assembly and Transcriptome Profiling of Nannochloropsis gaditana in Nitrogen Depletion.</title>
        <authorList>
            <person name="Corteggiani Carpinelli E."/>
            <person name="Telatin A."/>
            <person name="Vitulo N."/>
            <person name="Forcato C."/>
            <person name="D'Angelo M."/>
            <person name="Schiavon R."/>
            <person name="Vezzi A."/>
            <person name="Giacometti G.M."/>
            <person name="Morosinotto T."/>
            <person name="Valle G."/>
        </authorList>
    </citation>
    <scope>NUCLEOTIDE SEQUENCE [LARGE SCALE GENOMIC DNA]</scope>
    <source>
        <strain evidence="14 15">B-31</strain>
    </source>
</reference>
<dbReference type="InterPro" id="IPR015947">
    <property type="entry name" value="PUA-like_sf"/>
</dbReference>
<evidence type="ECO:0000256" key="11">
    <source>
        <dbReference type="SAM" id="MobiDB-lite"/>
    </source>
</evidence>
<dbReference type="Gene3D" id="2.40.240.20">
    <property type="entry name" value="Hypothetical PUA domain-like, domain 1"/>
    <property type="match status" value="1"/>
</dbReference>
<dbReference type="Pfam" id="PF20260">
    <property type="entry name" value="PUA_4"/>
    <property type="match status" value="1"/>
</dbReference>
<feature type="compositionally biased region" description="Basic and acidic residues" evidence="11">
    <location>
        <begin position="374"/>
        <end position="385"/>
    </location>
</feature>
<evidence type="ECO:0000313" key="15">
    <source>
        <dbReference type="Proteomes" id="UP000019335"/>
    </source>
</evidence>
<dbReference type="SUPFAM" id="SSF75217">
    <property type="entry name" value="alpha/beta knot"/>
    <property type="match status" value="1"/>
</dbReference>
<evidence type="ECO:0000256" key="4">
    <source>
        <dbReference type="ARBA" id="ARBA00022490"/>
    </source>
</evidence>
<dbReference type="SUPFAM" id="SSF88697">
    <property type="entry name" value="PUA domain-like"/>
    <property type="match status" value="1"/>
</dbReference>
<dbReference type="InterPro" id="IPR006700">
    <property type="entry name" value="RsmE"/>
</dbReference>
<evidence type="ECO:0000256" key="10">
    <source>
        <dbReference type="ARBA" id="ARBA00047944"/>
    </source>
</evidence>
<dbReference type="PANTHER" id="PTHR30027:SF3">
    <property type="entry name" value="16S RRNA (URACIL(1498)-N(3))-METHYLTRANSFERASE"/>
    <property type="match status" value="1"/>
</dbReference>
<accession>W7TJZ1</accession>
<dbReference type="EMBL" id="AZIL01000670">
    <property type="protein sequence ID" value="EWM26412.1"/>
    <property type="molecule type" value="Genomic_DNA"/>
</dbReference>
<feature type="region of interest" description="Disordered" evidence="11">
    <location>
        <begin position="374"/>
        <end position="396"/>
    </location>
</feature>
<organism evidence="14 15">
    <name type="scientific">Nannochloropsis gaditana</name>
    <dbReference type="NCBI Taxonomy" id="72520"/>
    <lineage>
        <taxon>Eukaryota</taxon>
        <taxon>Sar</taxon>
        <taxon>Stramenopiles</taxon>
        <taxon>Ochrophyta</taxon>
        <taxon>Eustigmatophyceae</taxon>
        <taxon>Eustigmatales</taxon>
        <taxon>Monodopsidaceae</taxon>
        <taxon>Nannochloropsis</taxon>
    </lineage>
</organism>